<dbReference type="PANTHER" id="PTHR13650:SF0">
    <property type="entry name" value="SPATACSIN"/>
    <property type="match status" value="1"/>
</dbReference>
<dbReference type="OrthoDB" id="2018754at2759"/>
<dbReference type="STRING" id="337451.A0A3S3P309"/>
<evidence type="ECO:0000313" key="3">
    <source>
        <dbReference type="Proteomes" id="UP000283530"/>
    </source>
</evidence>
<dbReference type="Proteomes" id="UP000283530">
    <property type="component" value="Unassembled WGS sequence"/>
</dbReference>
<reference evidence="2 3" key="1">
    <citation type="journal article" date="2019" name="Nat. Plants">
        <title>Stout camphor tree genome fills gaps in understanding of flowering plant genome evolution.</title>
        <authorList>
            <person name="Chaw S.M."/>
            <person name="Liu Y.C."/>
            <person name="Wu Y.W."/>
            <person name="Wang H.Y."/>
            <person name="Lin C.I."/>
            <person name="Wu C.S."/>
            <person name="Ke H.M."/>
            <person name="Chang L.Y."/>
            <person name="Hsu C.Y."/>
            <person name="Yang H.T."/>
            <person name="Sudianto E."/>
            <person name="Hsu M.H."/>
            <person name="Wu K.P."/>
            <person name="Wang L.N."/>
            <person name="Leebens-Mack J.H."/>
            <person name="Tsai I.J."/>
        </authorList>
    </citation>
    <scope>NUCLEOTIDE SEQUENCE [LARGE SCALE GENOMIC DNA]</scope>
    <source>
        <strain evidence="3">cv. Chaw 1501</strain>
        <tissue evidence="2">Young leaves</tissue>
    </source>
</reference>
<dbReference type="InterPro" id="IPR028103">
    <property type="entry name" value="Spatacsin"/>
</dbReference>
<organism evidence="2 3">
    <name type="scientific">Cinnamomum micranthum f. kanehirae</name>
    <dbReference type="NCBI Taxonomy" id="337451"/>
    <lineage>
        <taxon>Eukaryota</taxon>
        <taxon>Viridiplantae</taxon>
        <taxon>Streptophyta</taxon>
        <taxon>Embryophyta</taxon>
        <taxon>Tracheophyta</taxon>
        <taxon>Spermatophyta</taxon>
        <taxon>Magnoliopsida</taxon>
        <taxon>Magnoliidae</taxon>
        <taxon>Laurales</taxon>
        <taxon>Lauraceae</taxon>
        <taxon>Cinnamomum</taxon>
    </lineage>
</organism>
<name>A0A3S3P309_9MAGN</name>
<sequence length="1141" mass="126403">MVEPIGGEAGDGPAVLRLRKWDQSQFQLNLSEFREAVISPTREVLVLLSYQSEALLLPLIAGNMSSFMSMNRGDFDGCSSQDHQKESASLMSSTVYTASSRSDLPSSTAYSSKHVKTEHGKAFSHESSSSASKQFPVLYGVKSLVWGHCGDAYKQHLGAVFKELLVVSGDHGVTVHGFRCLDKSDEATKSPAPDGGVGQGRWVEWGPSNRSAHNPNAQQQFSSYPESSEDLCEVNRRNGTEGSPSDVHGLDACDDSSSSSCTSKRWLRSYLTEAETIESEGKFLLRFPPKSSFPYSAEVVSFGISFNTSIFSKLFSSSNLQLDEKENRNGVVIPGMVSETPSCETNSHYGTAGVGSLLKCSKVFSSSSHRLIGIVLTSVEPDPIKTSGEHAHLTSKTRLVVAMAYQWGLQWLYSVQLQDTDLSLDSEPDWTDLGFSDKFLVCLNSSGLISFWGATTGKFVACIDVLQCCGLNRKPQFQVDHKELWGGFAHESHQAEDYFFTKRKFKHLMLTFNSSLLAAVDECGVVYLICNDEYILENYNLDHKLVPHVKHHGPGKLAVWQVAGSDIGGQRVLHDISNGQGLNVSMTPSASLSCTDNDSKFRKWNLQGRSQFGSVLNVFSSASHIKGSHAPPGMPLALLGRLFLPISKYSKEDSICFSSLGITRLSKCSIEDRKGFKIVHTCFHKPLSVLDDRCLDIGKKLRKSCHFEKEQAFFGEVIGCSFQGCLYLVSQDGVYIVLPSVSVSSSGHSAESICYLRPSLSICSLSQLENLLDMKESKALWQPWKVEVLDRALLYEGVTEADHICLENGWDLKIARMRRLQLALDYLKYDEIEKFLALAASFVIKIIRNYGLQEHKEHLFVLHGGKGSGISCLQAGMQDLEVTESSNSRRLQEMAQFLEIIRNLQCRLVAKYTRPGQGVVDAADAFRRGDTNTSQVDAPLTILDADIVSSRMADSLEVQDQGELAFAPDLAFESTDNLALSSMESLIPSGHLESENFSGHLVHDTQGGAQRRKMIPPENPKDMIARWEVDNLDLKTVVKDALRAGRLPLAVLQLHLQHLKDLMTPDEEPSDTFNEVRNVGRAISYDLFLKRLYPSSSFWGTFRSRQMHLNKASSDSTFPERHKVQLTCLQAHNNFTIECVK</sequence>
<dbReference type="EMBL" id="QPKB01000009">
    <property type="protein sequence ID" value="RWR92136.1"/>
    <property type="molecule type" value="Genomic_DNA"/>
</dbReference>
<feature type="compositionally biased region" description="Polar residues" evidence="1">
    <location>
        <begin position="208"/>
        <end position="225"/>
    </location>
</feature>
<accession>A0A3S3P309</accession>
<evidence type="ECO:0000313" key="2">
    <source>
        <dbReference type="EMBL" id="RWR92136.1"/>
    </source>
</evidence>
<dbReference type="GO" id="GO:0005737">
    <property type="term" value="C:cytoplasm"/>
    <property type="evidence" value="ECO:0007669"/>
    <property type="project" value="TreeGrafter"/>
</dbReference>
<keyword evidence="3" id="KW-1185">Reference proteome</keyword>
<feature type="region of interest" description="Disordered" evidence="1">
    <location>
        <begin position="184"/>
        <end position="225"/>
    </location>
</feature>
<protein>
    <submittedName>
        <fullName evidence="2">Spatacsin</fullName>
    </submittedName>
</protein>
<evidence type="ECO:0000256" key="1">
    <source>
        <dbReference type="SAM" id="MobiDB-lite"/>
    </source>
</evidence>
<comment type="caution">
    <text evidence="2">The sequence shown here is derived from an EMBL/GenBank/DDBJ whole genome shotgun (WGS) entry which is preliminary data.</text>
</comment>
<feature type="region of interest" description="Disordered" evidence="1">
    <location>
        <begin position="232"/>
        <end position="251"/>
    </location>
</feature>
<proteinExistence type="predicted"/>
<gene>
    <name evidence="2" type="ORF">CKAN_02133900</name>
</gene>
<dbReference type="AlphaFoldDB" id="A0A3S3P309"/>
<dbReference type="PANTHER" id="PTHR13650">
    <property type="entry name" value="SPATACSIN"/>
    <property type="match status" value="1"/>
</dbReference>